<feature type="compositionally biased region" description="Basic and acidic residues" evidence="5">
    <location>
        <begin position="612"/>
        <end position="623"/>
    </location>
</feature>
<organism evidence="7 8">
    <name type="scientific">Helicostylum pulchrum</name>
    <dbReference type="NCBI Taxonomy" id="562976"/>
    <lineage>
        <taxon>Eukaryota</taxon>
        <taxon>Fungi</taxon>
        <taxon>Fungi incertae sedis</taxon>
        <taxon>Mucoromycota</taxon>
        <taxon>Mucoromycotina</taxon>
        <taxon>Mucoromycetes</taxon>
        <taxon>Mucorales</taxon>
        <taxon>Mucorineae</taxon>
        <taxon>Mucoraceae</taxon>
        <taxon>Helicostylum</taxon>
    </lineage>
</organism>
<dbReference type="Proteomes" id="UP001476247">
    <property type="component" value="Unassembled WGS sequence"/>
</dbReference>
<evidence type="ECO:0000256" key="5">
    <source>
        <dbReference type="SAM" id="MobiDB-lite"/>
    </source>
</evidence>
<comment type="caution">
    <text evidence="7">The sequence shown here is derived from an EMBL/GenBank/DDBJ whole genome shotgun (WGS) entry which is preliminary data.</text>
</comment>
<dbReference type="SUPFAM" id="SSF54616">
    <property type="entry name" value="DNA-binding domain of Mlu1-box binding protein MBP1"/>
    <property type="match status" value="1"/>
</dbReference>
<proteinExistence type="inferred from homology"/>
<dbReference type="Gene3D" id="3.10.260.10">
    <property type="entry name" value="Transcription regulator HTH, APSES-type DNA-binding domain"/>
    <property type="match status" value="1"/>
</dbReference>
<dbReference type="InterPro" id="IPR029790">
    <property type="entry name" value="EFG1/Phd1/StuA"/>
</dbReference>
<feature type="compositionally biased region" description="Polar residues" evidence="5">
    <location>
        <begin position="84"/>
        <end position="127"/>
    </location>
</feature>
<feature type="region of interest" description="Disordered" evidence="5">
    <location>
        <begin position="350"/>
        <end position="401"/>
    </location>
</feature>
<evidence type="ECO:0000256" key="4">
    <source>
        <dbReference type="ARBA" id="ARBA00023163"/>
    </source>
</evidence>
<feature type="compositionally biased region" description="Low complexity" evidence="5">
    <location>
        <begin position="71"/>
        <end position="83"/>
    </location>
</feature>
<keyword evidence="2" id="KW-0805">Transcription regulation</keyword>
<feature type="compositionally biased region" description="Low complexity" evidence="5">
    <location>
        <begin position="432"/>
        <end position="461"/>
    </location>
</feature>
<evidence type="ECO:0000259" key="6">
    <source>
        <dbReference type="PROSITE" id="PS51299"/>
    </source>
</evidence>
<feature type="compositionally biased region" description="Polar residues" evidence="5">
    <location>
        <begin position="499"/>
        <end position="538"/>
    </location>
</feature>
<feature type="domain" description="HTH APSES-type" evidence="6">
    <location>
        <begin position="227"/>
        <end position="333"/>
    </location>
</feature>
<sequence length="638" mass="69616">MYSRIARIMPTSFGPKKMVYSAACFSMAYAYAQECKNDVIFFYKSNYDQTMNITRDNANAHPLGRPASMPSLYSSTSSNNNNNQYDKSGTQDNSQVLNNTSRSSLDSSGNNDNTHGSYANADSWQQHNNNGWNHNNSCNNNSSSSSPPPINNMSSNNTAGPSSSSTSRPSSFDLPSIHNYDKQHNTSPTMSSPSTTTANSNIISAYNSPTYFVSPTSTNTTTLARPKLTTTLWEDEGTICYQVDANGICVARRQDNDMINGTKLLNVAGMSRGKRDGILKNEKGRVVVKVGAMHLKGVWITFARAKLLAAQYKIQEILYPLFVDDPSVFLYATALHNPMASSRMNSLNTGFRNQQHFNNSASSSGNGPSSWDRHNTTTAPTSTSSANDTNTSRFHGSMMNHPINSNSDDMFILSSQVDYNGRPPVGGGLVGYGSNNGATNSSHTPSTGLSHSSSSYSVYPQQDHHQQQQRSSTGNSRMYFTEELLDEGAPQRDIKTENTNDTTTPNSLYYGHNNKSMLPGTNSLSSPTSSEAGKSSSAFHLPPSRGSGEYDSTSSITSGTNSTTTAERRQSLVMSGASRVSSPRHHPYMSPGKVYTPSIMSTLQSYRQSSDFNKHDEMDRTSSELDNSNASDLNRHPW</sequence>
<dbReference type="PANTHER" id="PTHR47792:SF1">
    <property type="entry name" value="PROTEIN SOK2-RELATED"/>
    <property type="match status" value="1"/>
</dbReference>
<comment type="similarity">
    <text evidence="1">Belongs to the EFG1/PHD1/stuA family.</text>
</comment>
<dbReference type="InterPro" id="IPR003163">
    <property type="entry name" value="Tscrpt_reg_HTH_APSES-type"/>
</dbReference>
<dbReference type="InterPro" id="IPR036887">
    <property type="entry name" value="HTH_APSES_sf"/>
</dbReference>
<evidence type="ECO:0000256" key="2">
    <source>
        <dbReference type="ARBA" id="ARBA00023015"/>
    </source>
</evidence>
<dbReference type="EMBL" id="BAABUJ010000024">
    <property type="protein sequence ID" value="GAA5802608.1"/>
    <property type="molecule type" value="Genomic_DNA"/>
</dbReference>
<dbReference type="Pfam" id="PF04383">
    <property type="entry name" value="KilA-N"/>
    <property type="match status" value="1"/>
</dbReference>
<name>A0ABP9Y6Z0_9FUNG</name>
<evidence type="ECO:0000256" key="3">
    <source>
        <dbReference type="ARBA" id="ARBA00023125"/>
    </source>
</evidence>
<feature type="region of interest" description="Disordered" evidence="5">
    <location>
        <begin position="58"/>
        <end position="197"/>
    </location>
</feature>
<accession>A0ABP9Y6Z0</accession>
<feature type="region of interest" description="Disordered" evidence="5">
    <location>
        <begin position="424"/>
        <end position="638"/>
    </location>
</feature>
<gene>
    <name evidence="7" type="ORF">HPULCUR_008080</name>
</gene>
<feature type="compositionally biased region" description="Low complexity" evidence="5">
    <location>
        <begin position="186"/>
        <end position="197"/>
    </location>
</feature>
<dbReference type="SMART" id="SM01252">
    <property type="entry name" value="KilA-N"/>
    <property type="match status" value="1"/>
</dbReference>
<dbReference type="InterPro" id="IPR018004">
    <property type="entry name" value="KilA/APSES_HTH"/>
</dbReference>
<dbReference type="PANTHER" id="PTHR47792">
    <property type="entry name" value="PROTEIN SOK2-RELATED"/>
    <property type="match status" value="1"/>
</dbReference>
<feature type="compositionally biased region" description="Low complexity" evidence="5">
    <location>
        <begin position="128"/>
        <end position="171"/>
    </location>
</feature>
<protein>
    <recommendedName>
        <fullName evidence="6">HTH APSES-type domain-containing protein</fullName>
    </recommendedName>
</protein>
<feature type="compositionally biased region" description="Basic and acidic residues" evidence="5">
    <location>
        <begin position="489"/>
        <end position="498"/>
    </location>
</feature>
<evidence type="ECO:0000313" key="8">
    <source>
        <dbReference type="Proteomes" id="UP001476247"/>
    </source>
</evidence>
<evidence type="ECO:0000256" key="1">
    <source>
        <dbReference type="ARBA" id="ARBA00007247"/>
    </source>
</evidence>
<evidence type="ECO:0000313" key="7">
    <source>
        <dbReference type="EMBL" id="GAA5802608.1"/>
    </source>
</evidence>
<keyword evidence="3" id="KW-0238">DNA-binding</keyword>
<keyword evidence="4" id="KW-0804">Transcription</keyword>
<dbReference type="PROSITE" id="PS51299">
    <property type="entry name" value="HTH_APSES"/>
    <property type="match status" value="1"/>
</dbReference>
<feature type="compositionally biased region" description="Low complexity" evidence="5">
    <location>
        <begin position="358"/>
        <end position="392"/>
    </location>
</feature>
<reference evidence="7 8" key="1">
    <citation type="submission" date="2024-04" db="EMBL/GenBank/DDBJ databases">
        <title>genome sequences of Mucor flavus KT1a and Helicostylum pulchrum KT1b strains isolation_sourced from the surface of a dry-aged beef.</title>
        <authorList>
            <person name="Toyotome T."/>
            <person name="Hosono M."/>
            <person name="Torimaru M."/>
            <person name="Fukuda K."/>
            <person name="Mikami N."/>
        </authorList>
    </citation>
    <scope>NUCLEOTIDE SEQUENCE [LARGE SCALE GENOMIC DNA]</scope>
    <source>
        <strain evidence="7 8">KT1b</strain>
    </source>
</reference>
<feature type="compositionally biased region" description="Low complexity" evidence="5">
    <location>
        <begin position="552"/>
        <end position="565"/>
    </location>
</feature>
<feature type="compositionally biased region" description="Polar residues" evidence="5">
    <location>
        <begin position="598"/>
        <end position="611"/>
    </location>
</feature>
<keyword evidence="8" id="KW-1185">Reference proteome</keyword>